<dbReference type="AlphaFoldDB" id="A0AB72Z897"/>
<keyword evidence="1" id="KW-0812">Transmembrane</keyword>
<dbReference type="EMBL" id="AGCN01000032">
    <property type="protein sequence ID" value="EHN61028.1"/>
    <property type="molecule type" value="Genomic_DNA"/>
</dbReference>
<reference evidence="2 3" key="1">
    <citation type="submission" date="2011-08" db="EMBL/GenBank/DDBJ databases">
        <authorList>
            <person name="Weinstock G."/>
            <person name="Sodergren E."/>
            <person name="Clifton S."/>
            <person name="Fulton L."/>
            <person name="Fulton B."/>
            <person name="Courtney L."/>
            <person name="Fronick C."/>
            <person name="Harrison M."/>
            <person name="Strong C."/>
            <person name="Farmer C."/>
            <person name="Delahaunty K."/>
            <person name="Markovic C."/>
            <person name="Hall O."/>
            <person name="Minx P."/>
            <person name="Tomlinson C."/>
            <person name="Mitreva M."/>
            <person name="Hou S."/>
            <person name="Chen J."/>
            <person name="Wollam A."/>
            <person name="Pepin K.H."/>
            <person name="Johnson M."/>
            <person name="Bhonagiri V."/>
            <person name="Zhang X."/>
            <person name="Suruliraj S."/>
            <person name="Warren W."/>
            <person name="Chinwalla A."/>
            <person name="Mardis E.R."/>
            <person name="Wilson R.K."/>
        </authorList>
    </citation>
    <scope>NUCLEOTIDE SEQUENCE [LARGE SCALE GENOMIC DNA]</scope>
    <source>
        <strain evidence="2 3">ATCC 33091</strain>
    </source>
</reference>
<dbReference type="Proteomes" id="UP000003597">
    <property type="component" value="Unassembled WGS sequence"/>
</dbReference>
<name>A0AB72Z897_LISIO</name>
<accession>A0AB72Z897</accession>
<protein>
    <submittedName>
        <fullName evidence="2">Uncharacterized protein</fullName>
    </submittedName>
</protein>
<keyword evidence="1" id="KW-1133">Transmembrane helix</keyword>
<sequence>MKNLPLSMLNKFHNLFNTIVEFFIIAIELDIILNLFKVNYTGLLQIVICQVIYNIF</sequence>
<feature type="transmembrane region" description="Helical" evidence="1">
    <location>
        <begin position="15"/>
        <end position="36"/>
    </location>
</feature>
<comment type="caution">
    <text evidence="2">The sequence shown here is derived from an EMBL/GenBank/DDBJ whole genome shotgun (WGS) entry which is preliminary data.</text>
</comment>
<organism evidence="2 3">
    <name type="scientific">Listeria innocua ATCC 33091</name>
    <dbReference type="NCBI Taxonomy" id="1002366"/>
    <lineage>
        <taxon>Bacteria</taxon>
        <taxon>Bacillati</taxon>
        <taxon>Bacillota</taxon>
        <taxon>Bacilli</taxon>
        <taxon>Bacillales</taxon>
        <taxon>Listeriaceae</taxon>
        <taxon>Listeria</taxon>
    </lineage>
</organism>
<keyword evidence="3" id="KW-1185">Reference proteome</keyword>
<gene>
    <name evidence="2" type="ORF">HMPREF0557_01768</name>
</gene>
<evidence type="ECO:0000313" key="3">
    <source>
        <dbReference type="Proteomes" id="UP000003597"/>
    </source>
</evidence>
<evidence type="ECO:0000313" key="2">
    <source>
        <dbReference type="EMBL" id="EHN61028.1"/>
    </source>
</evidence>
<evidence type="ECO:0000256" key="1">
    <source>
        <dbReference type="SAM" id="Phobius"/>
    </source>
</evidence>
<keyword evidence="1" id="KW-0472">Membrane</keyword>
<proteinExistence type="predicted"/>